<evidence type="ECO:0000313" key="2">
    <source>
        <dbReference type="Proteomes" id="UP001311915"/>
    </source>
</evidence>
<keyword evidence="2" id="KW-1185">Reference proteome</keyword>
<comment type="caution">
    <text evidence="1">The sequence shown here is derived from an EMBL/GenBank/DDBJ whole genome shotgun (WGS) entry which is preliminary data.</text>
</comment>
<protein>
    <submittedName>
        <fullName evidence="1">Uncharacterized protein</fullName>
    </submittedName>
</protein>
<proteinExistence type="predicted"/>
<organism evidence="1 2">
    <name type="scientific">Solanum pinnatisectum</name>
    <name type="common">tansyleaf nightshade</name>
    <dbReference type="NCBI Taxonomy" id="50273"/>
    <lineage>
        <taxon>Eukaryota</taxon>
        <taxon>Viridiplantae</taxon>
        <taxon>Streptophyta</taxon>
        <taxon>Embryophyta</taxon>
        <taxon>Tracheophyta</taxon>
        <taxon>Spermatophyta</taxon>
        <taxon>Magnoliopsida</taxon>
        <taxon>eudicotyledons</taxon>
        <taxon>Gunneridae</taxon>
        <taxon>Pentapetalae</taxon>
        <taxon>asterids</taxon>
        <taxon>lamiids</taxon>
        <taxon>Solanales</taxon>
        <taxon>Solanaceae</taxon>
        <taxon>Solanoideae</taxon>
        <taxon>Solaneae</taxon>
        <taxon>Solanum</taxon>
    </lineage>
</organism>
<dbReference type="AlphaFoldDB" id="A0AAV9K4Q8"/>
<accession>A0AAV9K4Q8</accession>
<evidence type="ECO:0000313" key="1">
    <source>
        <dbReference type="EMBL" id="KAK4708204.1"/>
    </source>
</evidence>
<name>A0AAV9K4Q8_9SOLN</name>
<sequence length="212" mass="23399">MIISMLKKTDLNRLEIGENDDEETVKDLDVGAEKSGVQDQNLVRQNSGQCQGKAMLDDYSLGNQVLSLISQTGESLRQSCNSVDHVGVEEQLVVHSNQQNNKSKDVQFAQKINEVNDNEIAAENSSMRQSDKHTLGELHEAIQVEKELELIDSNPLKEKTLVRADPDSNIQSVSTPIGVCSMRTEKDDNVMSPTVAKAIQESQLACYSSPIQ</sequence>
<dbReference type="Proteomes" id="UP001311915">
    <property type="component" value="Unassembled WGS sequence"/>
</dbReference>
<dbReference type="EMBL" id="JAWPEI010000012">
    <property type="protein sequence ID" value="KAK4708204.1"/>
    <property type="molecule type" value="Genomic_DNA"/>
</dbReference>
<gene>
    <name evidence="1" type="ORF">R3W88_029129</name>
</gene>
<reference evidence="1 2" key="1">
    <citation type="submission" date="2023-10" db="EMBL/GenBank/DDBJ databases">
        <title>Genome-Wide Identification Analysis in wild type Solanum Pinnatisectum Reveals Some Genes Defensing Phytophthora Infestans.</title>
        <authorList>
            <person name="Sun C."/>
        </authorList>
    </citation>
    <scope>NUCLEOTIDE SEQUENCE [LARGE SCALE GENOMIC DNA]</scope>
    <source>
        <strain evidence="1">LQN</strain>
        <tissue evidence="1">Leaf</tissue>
    </source>
</reference>